<dbReference type="Pfam" id="PF00501">
    <property type="entry name" value="AMP-binding"/>
    <property type="match status" value="2"/>
</dbReference>
<dbReference type="Gene3D" id="3.30.300.30">
    <property type="match status" value="1"/>
</dbReference>
<feature type="domain" description="AMP-dependent synthetase/ligase" evidence="3">
    <location>
        <begin position="236"/>
        <end position="442"/>
    </location>
</feature>
<keyword evidence="6" id="KW-1185">Reference proteome</keyword>
<dbReference type="PANTHER" id="PTHR24096:SF149">
    <property type="entry name" value="AMP-BINDING DOMAIN-CONTAINING PROTEIN-RELATED"/>
    <property type="match status" value="1"/>
</dbReference>
<keyword evidence="2 5" id="KW-0436">Ligase</keyword>
<dbReference type="AlphaFoldDB" id="A0A6A6VHZ7"/>
<evidence type="ECO:0000259" key="3">
    <source>
        <dbReference type="Pfam" id="PF00501"/>
    </source>
</evidence>
<sequence length="587" mass="64167">MSAFTTSITRDGMRIYKNPNSVDIPQVDLPTLLFDTEHSLAEDDTPLHLSAANPNIFLTKKTLRALAERISYFLRHSFSVGANGPYKDVVVVCSSGQPAAPAAFYGIIGAGGVFSAASPSFTPEELARQIKQGKSKTLIVSEDKIEVGKKAAKIAGLSLERVIVLNSEPEFEVRRLDGGKRVDVQNGPRLQWRKVTDPEELKRSLIVLLYSSGTTGVPKGQYSWHLRVNPKLNFPGVMLSHANMVAQVFIPSVQARAHVAAAVQAGEPAPQPYRTLAHLPIAHIAGVHGYLIAPMFSGGAVYWMPKFTWQPFLESIKRLKITAFYTVPSIFLRIAKSSDVTDQFATVETAITGAAPMDAELQQAANSKLGNGNTRISQTWGLSETTGAVTAMPRGASDVTGAISPVLPNMEMRIVDDDFKDVAPGQPGEIIVRGPFVTNGYFDNEEATKATFHNGWFCTGDIAVERSGKFYVVDRKKELLKYKGLQIAPAELENHLITHPDILEAAVVGMPIEGGSEVPRAYVVPRKMGALSEEEVKHFVKKHFADYKQLRGGVRFVDELPKNAVGKILRRELRDRAKAEEGVKAKL</sequence>
<dbReference type="InterPro" id="IPR042099">
    <property type="entry name" value="ANL_N_sf"/>
</dbReference>
<dbReference type="Pfam" id="PF13193">
    <property type="entry name" value="AMP-binding_C"/>
    <property type="match status" value="1"/>
</dbReference>
<evidence type="ECO:0000313" key="5">
    <source>
        <dbReference type="EMBL" id="KAF2750205.1"/>
    </source>
</evidence>
<gene>
    <name evidence="5" type="ORF">M011DRAFT_417951</name>
</gene>
<dbReference type="EMBL" id="MU006564">
    <property type="protein sequence ID" value="KAF2750205.1"/>
    <property type="molecule type" value="Genomic_DNA"/>
</dbReference>
<organism evidence="5 6">
    <name type="scientific">Sporormia fimetaria CBS 119925</name>
    <dbReference type="NCBI Taxonomy" id="1340428"/>
    <lineage>
        <taxon>Eukaryota</taxon>
        <taxon>Fungi</taxon>
        <taxon>Dikarya</taxon>
        <taxon>Ascomycota</taxon>
        <taxon>Pezizomycotina</taxon>
        <taxon>Dothideomycetes</taxon>
        <taxon>Pleosporomycetidae</taxon>
        <taxon>Pleosporales</taxon>
        <taxon>Sporormiaceae</taxon>
        <taxon>Sporormia</taxon>
    </lineage>
</organism>
<evidence type="ECO:0000259" key="4">
    <source>
        <dbReference type="Pfam" id="PF13193"/>
    </source>
</evidence>
<dbReference type="InterPro" id="IPR025110">
    <property type="entry name" value="AMP-bd_C"/>
</dbReference>
<comment type="similarity">
    <text evidence="1">Belongs to the ATP-dependent AMP-binding enzyme family.</text>
</comment>
<accession>A0A6A6VHZ7</accession>
<protein>
    <submittedName>
        <fullName evidence="5">4-coumarate-CoA ligase</fullName>
    </submittedName>
</protein>
<proteinExistence type="inferred from homology"/>
<dbReference type="FunFam" id="3.30.300.30:FF:000007">
    <property type="entry name" value="4-coumarate--CoA ligase 2"/>
    <property type="match status" value="1"/>
</dbReference>
<reference evidence="5" key="1">
    <citation type="journal article" date="2020" name="Stud. Mycol.">
        <title>101 Dothideomycetes genomes: a test case for predicting lifestyles and emergence of pathogens.</title>
        <authorList>
            <person name="Haridas S."/>
            <person name="Albert R."/>
            <person name="Binder M."/>
            <person name="Bloem J."/>
            <person name="Labutti K."/>
            <person name="Salamov A."/>
            <person name="Andreopoulos B."/>
            <person name="Baker S."/>
            <person name="Barry K."/>
            <person name="Bills G."/>
            <person name="Bluhm B."/>
            <person name="Cannon C."/>
            <person name="Castanera R."/>
            <person name="Culley D."/>
            <person name="Daum C."/>
            <person name="Ezra D."/>
            <person name="Gonzalez J."/>
            <person name="Henrissat B."/>
            <person name="Kuo A."/>
            <person name="Liang C."/>
            <person name="Lipzen A."/>
            <person name="Lutzoni F."/>
            <person name="Magnuson J."/>
            <person name="Mondo S."/>
            <person name="Nolan M."/>
            <person name="Ohm R."/>
            <person name="Pangilinan J."/>
            <person name="Park H.-J."/>
            <person name="Ramirez L."/>
            <person name="Alfaro M."/>
            <person name="Sun H."/>
            <person name="Tritt A."/>
            <person name="Yoshinaga Y."/>
            <person name="Zwiers L.-H."/>
            <person name="Turgeon B."/>
            <person name="Goodwin S."/>
            <person name="Spatafora J."/>
            <person name="Crous P."/>
            <person name="Grigoriev I."/>
        </authorList>
    </citation>
    <scope>NUCLEOTIDE SEQUENCE</scope>
    <source>
        <strain evidence="5">CBS 119925</strain>
    </source>
</reference>
<evidence type="ECO:0000256" key="2">
    <source>
        <dbReference type="ARBA" id="ARBA00022598"/>
    </source>
</evidence>
<dbReference type="OrthoDB" id="1898221at2759"/>
<evidence type="ECO:0000313" key="6">
    <source>
        <dbReference type="Proteomes" id="UP000799440"/>
    </source>
</evidence>
<dbReference type="PANTHER" id="PTHR24096">
    <property type="entry name" value="LONG-CHAIN-FATTY-ACID--COA LIGASE"/>
    <property type="match status" value="1"/>
</dbReference>
<evidence type="ECO:0000256" key="1">
    <source>
        <dbReference type="ARBA" id="ARBA00006432"/>
    </source>
</evidence>
<dbReference type="Gene3D" id="3.40.50.12780">
    <property type="entry name" value="N-terminal domain of ligase-like"/>
    <property type="match status" value="1"/>
</dbReference>
<feature type="domain" description="AMP-binding enzyme C-terminal" evidence="4">
    <location>
        <begin position="491"/>
        <end position="567"/>
    </location>
</feature>
<dbReference type="GO" id="GO:0019748">
    <property type="term" value="P:secondary metabolic process"/>
    <property type="evidence" value="ECO:0007669"/>
    <property type="project" value="TreeGrafter"/>
</dbReference>
<feature type="domain" description="AMP-dependent synthetase/ligase" evidence="3">
    <location>
        <begin position="58"/>
        <end position="220"/>
    </location>
</feature>
<dbReference type="PROSITE" id="PS00455">
    <property type="entry name" value="AMP_BINDING"/>
    <property type="match status" value="1"/>
</dbReference>
<dbReference type="SUPFAM" id="SSF56801">
    <property type="entry name" value="Acetyl-CoA synthetase-like"/>
    <property type="match status" value="1"/>
</dbReference>
<dbReference type="InterPro" id="IPR020845">
    <property type="entry name" value="AMP-binding_CS"/>
</dbReference>
<name>A0A6A6VHZ7_9PLEO</name>
<dbReference type="InterPro" id="IPR045851">
    <property type="entry name" value="AMP-bd_C_sf"/>
</dbReference>
<dbReference type="Proteomes" id="UP000799440">
    <property type="component" value="Unassembled WGS sequence"/>
</dbReference>
<dbReference type="GO" id="GO:0016405">
    <property type="term" value="F:CoA-ligase activity"/>
    <property type="evidence" value="ECO:0007669"/>
    <property type="project" value="TreeGrafter"/>
</dbReference>
<dbReference type="InterPro" id="IPR000873">
    <property type="entry name" value="AMP-dep_synth/lig_dom"/>
</dbReference>